<dbReference type="EMBL" id="JARQWQ010000097">
    <property type="protein sequence ID" value="KAK2551456.1"/>
    <property type="molecule type" value="Genomic_DNA"/>
</dbReference>
<sequence>MQNPNEDTEWNDALRRHGILPQKEGEVTEDQLITMVEETVQRKTTGLNVVKAYEDMTLDELEELEDEEDERVLLQYRQQRIAEIQKVQQASKFGDVREISAQDYVDEVNKAGKGIWVVLHLYKSGYPCHNIPLCTLVNQYLSQLAKKFPCTKFLKSVSTTCIPNYPDKHLPTIFVYFEEDMKKQFVGPLAYGGMNLKVDELEWMLAEAGAVKTELEDDPRKKHKIQDFMTSSLRQAVSRDSDSDVDDDN</sequence>
<evidence type="ECO:0000259" key="2">
    <source>
        <dbReference type="Pfam" id="PF02114"/>
    </source>
</evidence>
<accession>A0AAD9PYM8</accession>
<dbReference type="SUPFAM" id="SSF52833">
    <property type="entry name" value="Thioredoxin-like"/>
    <property type="match status" value="1"/>
</dbReference>
<reference evidence="3" key="1">
    <citation type="journal article" date="2023" name="G3 (Bethesda)">
        <title>Whole genome assembly and annotation of the endangered Caribbean coral Acropora cervicornis.</title>
        <authorList>
            <person name="Selwyn J.D."/>
            <person name="Vollmer S.V."/>
        </authorList>
    </citation>
    <scope>NUCLEOTIDE SEQUENCE</scope>
    <source>
        <strain evidence="3">K2</strain>
    </source>
</reference>
<dbReference type="CDD" id="cd02988">
    <property type="entry name" value="Phd_like_VIAF"/>
    <property type="match status" value="1"/>
</dbReference>
<dbReference type="AlphaFoldDB" id="A0AAD9PYM8"/>
<comment type="caution">
    <text evidence="3">The sequence shown here is derived from an EMBL/GenBank/DDBJ whole genome shotgun (WGS) entry which is preliminary data.</text>
</comment>
<dbReference type="InterPro" id="IPR036249">
    <property type="entry name" value="Thioredoxin-like_sf"/>
</dbReference>
<gene>
    <name evidence="3" type="ORF">P5673_027641</name>
</gene>
<proteinExistence type="inferred from homology"/>
<dbReference type="GO" id="GO:0006457">
    <property type="term" value="P:protein folding"/>
    <property type="evidence" value="ECO:0007669"/>
    <property type="project" value="TreeGrafter"/>
</dbReference>
<keyword evidence="4" id="KW-1185">Reference proteome</keyword>
<dbReference type="Gene3D" id="3.40.30.10">
    <property type="entry name" value="Glutaredoxin"/>
    <property type="match status" value="1"/>
</dbReference>
<organism evidence="3 4">
    <name type="scientific">Acropora cervicornis</name>
    <name type="common">Staghorn coral</name>
    <dbReference type="NCBI Taxonomy" id="6130"/>
    <lineage>
        <taxon>Eukaryota</taxon>
        <taxon>Metazoa</taxon>
        <taxon>Cnidaria</taxon>
        <taxon>Anthozoa</taxon>
        <taxon>Hexacorallia</taxon>
        <taxon>Scleractinia</taxon>
        <taxon>Astrocoeniina</taxon>
        <taxon>Acroporidae</taxon>
        <taxon>Acropora</taxon>
    </lineage>
</organism>
<evidence type="ECO:0000256" key="1">
    <source>
        <dbReference type="ARBA" id="ARBA00009686"/>
    </source>
</evidence>
<comment type="similarity">
    <text evidence="1">Belongs to the phosducin family.</text>
</comment>
<dbReference type="InterPro" id="IPR024253">
    <property type="entry name" value="Phosducin_thioredoxin-like_dom"/>
</dbReference>
<evidence type="ECO:0000313" key="4">
    <source>
        <dbReference type="Proteomes" id="UP001249851"/>
    </source>
</evidence>
<dbReference type="PANTHER" id="PTHR45809">
    <property type="entry name" value="VIRAL IAP-ASSOCIATED FACTOR HOMOLOG"/>
    <property type="match status" value="1"/>
</dbReference>
<dbReference type="InterPro" id="IPR051498">
    <property type="entry name" value="Phosducin-like_chap/apop_reg"/>
</dbReference>
<name>A0AAD9PYM8_ACRCE</name>
<protein>
    <submittedName>
        <fullName evidence="3">Phosducin-like protein 3</fullName>
    </submittedName>
</protein>
<dbReference type="Proteomes" id="UP001249851">
    <property type="component" value="Unassembled WGS sequence"/>
</dbReference>
<dbReference type="GO" id="GO:0005737">
    <property type="term" value="C:cytoplasm"/>
    <property type="evidence" value="ECO:0007669"/>
    <property type="project" value="TreeGrafter"/>
</dbReference>
<dbReference type="PANTHER" id="PTHR45809:SF3">
    <property type="entry name" value="VIRAL IAP-ASSOCIATED FACTOR HOMOLOG"/>
    <property type="match status" value="1"/>
</dbReference>
<evidence type="ECO:0000313" key="3">
    <source>
        <dbReference type="EMBL" id="KAK2551456.1"/>
    </source>
</evidence>
<dbReference type="Pfam" id="PF02114">
    <property type="entry name" value="Phosducin"/>
    <property type="match status" value="1"/>
</dbReference>
<feature type="domain" description="Phosducin" evidence="2">
    <location>
        <begin position="50"/>
        <end position="209"/>
    </location>
</feature>
<reference evidence="3" key="2">
    <citation type="journal article" date="2023" name="Science">
        <title>Genomic signatures of disease resistance in endangered staghorn corals.</title>
        <authorList>
            <person name="Vollmer S.V."/>
            <person name="Selwyn J.D."/>
            <person name="Despard B.A."/>
            <person name="Roesel C.L."/>
        </authorList>
    </citation>
    <scope>NUCLEOTIDE SEQUENCE</scope>
    <source>
        <strain evidence="3">K2</strain>
    </source>
</reference>